<evidence type="ECO:0000313" key="12">
    <source>
        <dbReference type="EMBL" id="OBS09207.1"/>
    </source>
</evidence>
<evidence type="ECO:0000256" key="3">
    <source>
        <dbReference type="ARBA" id="ARBA00022618"/>
    </source>
</evidence>
<keyword evidence="6" id="KW-0460">Magnesium</keyword>
<dbReference type="InterPro" id="IPR006073">
    <property type="entry name" value="GTP-bd"/>
</dbReference>
<organism evidence="12 13">
    <name type="scientific">Acidihalobacter prosperus</name>
    <dbReference type="NCBI Taxonomy" id="160660"/>
    <lineage>
        <taxon>Bacteria</taxon>
        <taxon>Pseudomonadati</taxon>
        <taxon>Pseudomonadota</taxon>
        <taxon>Gammaproteobacteria</taxon>
        <taxon>Chromatiales</taxon>
        <taxon>Ectothiorhodospiraceae</taxon>
        <taxon>Acidihalobacter</taxon>
    </lineage>
</organism>
<gene>
    <name evidence="10" type="primary">engB</name>
    <name evidence="12" type="ORF">Thpro_021535</name>
</gene>
<evidence type="ECO:0000256" key="4">
    <source>
        <dbReference type="ARBA" id="ARBA00022723"/>
    </source>
</evidence>
<dbReference type="HAMAP" id="MF_00321">
    <property type="entry name" value="GTPase_EngB"/>
    <property type="match status" value="1"/>
</dbReference>
<dbReference type="CDD" id="cd01876">
    <property type="entry name" value="YihA_EngB"/>
    <property type="match status" value="1"/>
</dbReference>
<dbReference type="RefSeq" id="WP_038089161.1">
    <property type="nucleotide sequence ID" value="NZ_JQSG02000003.1"/>
</dbReference>
<dbReference type="GO" id="GO:0005525">
    <property type="term" value="F:GTP binding"/>
    <property type="evidence" value="ECO:0007669"/>
    <property type="project" value="UniProtKB-UniRule"/>
</dbReference>
<protein>
    <recommendedName>
        <fullName evidence="10">Probable GTP-binding protein EngB</fullName>
    </recommendedName>
</protein>
<comment type="similarity">
    <text evidence="2 10">Belongs to the TRAFAC class TrmE-Era-EngA-EngB-Septin-like GTPase superfamily. EngB GTPase family.</text>
</comment>
<evidence type="ECO:0000256" key="2">
    <source>
        <dbReference type="ARBA" id="ARBA00009638"/>
    </source>
</evidence>
<dbReference type="PANTHER" id="PTHR11649:SF13">
    <property type="entry name" value="ENGB-TYPE G DOMAIN-CONTAINING PROTEIN"/>
    <property type="match status" value="1"/>
</dbReference>
<dbReference type="Proteomes" id="UP000029273">
    <property type="component" value="Unassembled WGS sequence"/>
</dbReference>
<evidence type="ECO:0000256" key="8">
    <source>
        <dbReference type="ARBA" id="ARBA00023210"/>
    </source>
</evidence>
<dbReference type="AlphaFoldDB" id="A0A1A6C3R6"/>
<dbReference type="EMBL" id="JQSG02000003">
    <property type="protein sequence ID" value="OBS09207.1"/>
    <property type="molecule type" value="Genomic_DNA"/>
</dbReference>
<evidence type="ECO:0000256" key="9">
    <source>
        <dbReference type="ARBA" id="ARBA00023306"/>
    </source>
</evidence>
<dbReference type="SUPFAM" id="SSF52540">
    <property type="entry name" value="P-loop containing nucleoside triphosphate hydrolases"/>
    <property type="match status" value="1"/>
</dbReference>
<comment type="function">
    <text evidence="10">Necessary for normal cell division and for the maintenance of normal septation.</text>
</comment>
<evidence type="ECO:0000256" key="10">
    <source>
        <dbReference type="HAMAP-Rule" id="MF_00321"/>
    </source>
</evidence>
<evidence type="ECO:0000256" key="5">
    <source>
        <dbReference type="ARBA" id="ARBA00022741"/>
    </source>
</evidence>
<keyword evidence="5 10" id="KW-0547">Nucleotide-binding</keyword>
<keyword evidence="7 10" id="KW-0342">GTP-binding</keyword>
<dbReference type="NCBIfam" id="TIGR03598">
    <property type="entry name" value="GTPase_YsxC"/>
    <property type="match status" value="1"/>
</dbReference>
<accession>A0A1A6C3R6</accession>
<reference evidence="12 13" key="1">
    <citation type="journal article" date="2014" name="Genome Announc.">
        <title>Draft Genome Sequence of the Iron-Oxidizing, Acidophilic, and Halotolerant 'Thiobacillus prosperus' Type Strain DSM 5130.</title>
        <authorList>
            <person name="Ossandon F.J."/>
            <person name="Cardenas J.P."/>
            <person name="Corbett M."/>
            <person name="Quatrini R."/>
            <person name="Holmes D.S."/>
            <person name="Watkin E."/>
        </authorList>
    </citation>
    <scope>NUCLEOTIDE SEQUENCE [LARGE SCALE GENOMIC DNA]</scope>
    <source>
        <strain evidence="12 13">DSM 5130</strain>
    </source>
</reference>
<comment type="caution">
    <text evidence="12">The sequence shown here is derived from an EMBL/GenBank/DDBJ whole genome shotgun (WGS) entry which is preliminary data.</text>
</comment>
<dbReference type="Gene3D" id="3.40.50.300">
    <property type="entry name" value="P-loop containing nucleotide triphosphate hydrolases"/>
    <property type="match status" value="1"/>
</dbReference>
<keyword evidence="4" id="KW-0479">Metal-binding</keyword>
<sequence length="210" mass="23132">MHKRYQNTRFLTSATSLRGMPPDIGREAAFAGRSNAGKSSALNRICHQKSLARTSKTPGRTQQINFFTVTDDRYLVDLPGYGYARVAKSQQQQWGALLRQYLLGRRSLAGLILLMDIRHPLTPLDGQLLDLCQEGGVPVHVLLTKADKLKRGPAMATLRTVERQLDREGLDASVQLFSSLNGEGLEAAQARLDDWLAFDADVSDSGPIAL</sequence>
<evidence type="ECO:0000313" key="13">
    <source>
        <dbReference type="Proteomes" id="UP000029273"/>
    </source>
</evidence>
<evidence type="ECO:0000256" key="7">
    <source>
        <dbReference type="ARBA" id="ARBA00023134"/>
    </source>
</evidence>
<dbReference type="InterPro" id="IPR030393">
    <property type="entry name" value="G_ENGB_dom"/>
</dbReference>
<evidence type="ECO:0000259" key="11">
    <source>
        <dbReference type="PROSITE" id="PS51706"/>
    </source>
</evidence>
<name>A0A1A6C3R6_9GAMM</name>
<dbReference type="InterPro" id="IPR019987">
    <property type="entry name" value="GTP-bd_ribosome_bio_YsxC"/>
</dbReference>
<keyword evidence="8 10" id="KW-0717">Septation</keyword>
<dbReference type="InterPro" id="IPR027417">
    <property type="entry name" value="P-loop_NTPase"/>
</dbReference>
<keyword evidence="3 10" id="KW-0132">Cell division</keyword>
<evidence type="ECO:0000256" key="1">
    <source>
        <dbReference type="ARBA" id="ARBA00001946"/>
    </source>
</evidence>
<dbReference type="OrthoDB" id="9804921at2"/>
<dbReference type="FunFam" id="3.40.50.300:FF:000098">
    <property type="entry name" value="Probable GTP-binding protein EngB"/>
    <property type="match status" value="1"/>
</dbReference>
<dbReference type="PROSITE" id="PS51706">
    <property type="entry name" value="G_ENGB"/>
    <property type="match status" value="1"/>
</dbReference>
<keyword evidence="9 10" id="KW-0131">Cell cycle</keyword>
<dbReference type="Pfam" id="PF01926">
    <property type="entry name" value="MMR_HSR1"/>
    <property type="match status" value="1"/>
</dbReference>
<feature type="domain" description="EngB-type G" evidence="11">
    <location>
        <begin position="24"/>
        <end position="198"/>
    </location>
</feature>
<evidence type="ECO:0000256" key="6">
    <source>
        <dbReference type="ARBA" id="ARBA00022842"/>
    </source>
</evidence>
<comment type="cofactor">
    <cofactor evidence="1">
        <name>Mg(2+)</name>
        <dbReference type="ChEBI" id="CHEBI:18420"/>
    </cofactor>
</comment>
<dbReference type="GO" id="GO:0005829">
    <property type="term" value="C:cytosol"/>
    <property type="evidence" value="ECO:0007669"/>
    <property type="project" value="TreeGrafter"/>
</dbReference>
<dbReference type="GO" id="GO:0046872">
    <property type="term" value="F:metal ion binding"/>
    <property type="evidence" value="ECO:0007669"/>
    <property type="project" value="UniProtKB-KW"/>
</dbReference>
<dbReference type="PANTHER" id="PTHR11649">
    <property type="entry name" value="MSS1/TRME-RELATED GTP-BINDING PROTEIN"/>
    <property type="match status" value="1"/>
</dbReference>
<keyword evidence="13" id="KW-1185">Reference proteome</keyword>
<proteinExistence type="inferred from homology"/>
<dbReference type="GO" id="GO:0000917">
    <property type="term" value="P:division septum assembly"/>
    <property type="evidence" value="ECO:0007669"/>
    <property type="project" value="UniProtKB-KW"/>
</dbReference>